<feature type="domain" description="Pyridoxamine 5'-phosphate oxidase N-terminal" evidence="2">
    <location>
        <begin position="15"/>
        <end position="145"/>
    </location>
</feature>
<dbReference type="PIRSF" id="PIRSF004633">
    <property type="entry name" value="UCP_PLP_oxd"/>
    <property type="match status" value="1"/>
</dbReference>
<keyword evidence="4" id="KW-1185">Reference proteome</keyword>
<evidence type="ECO:0000259" key="2">
    <source>
        <dbReference type="Pfam" id="PF01243"/>
    </source>
</evidence>
<dbReference type="Gene3D" id="2.30.110.10">
    <property type="entry name" value="Electron Transport, Fmn-binding Protein, Chain A"/>
    <property type="match status" value="1"/>
</dbReference>
<dbReference type="InterPro" id="IPR011576">
    <property type="entry name" value="Pyridox_Oxase_N"/>
</dbReference>
<evidence type="ECO:0000313" key="3">
    <source>
        <dbReference type="EMBL" id="EAR22032.1"/>
    </source>
</evidence>
<reference evidence="3 4" key="1">
    <citation type="submission" date="2006-02" db="EMBL/GenBank/DDBJ databases">
        <authorList>
            <person name="Waterbury J."/>
            <person name="Ferriera S."/>
            <person name="Johnson J."/>
            <person name="Kravitz S."/>
            <person name="Halpern A."/>
            <person name="Remington K."/>
            <person name="Beeson K."/>
            <person name="Tran B."/>
            <person name="Rogers Y.-H."/>
            <person name="Friedman R."/>
            <person name="Venter J.C."/>
        </authorList>
    </citation>
    <scope>NUCLEOTIDE SEQUENCE [LARGE SCALE GENOMIC DNA]</scope>
    <source>
        <strain evidence="3 4">Nb-231</strain>
    </source>
</reference>
<dbReference type="GO" id="GO:0070967">
    <property type="term" value="F:coenzyme F420 binding"/>
    <property type="evidence" value="ECO:0007669"/>
    <property type="project" value="TreeGrafter"/>
</dbReference>
<dbReference type="GO" id="GO:0005829">
    <property type="term" value="C:cytosol"/>
    <property type="evidence" value="ECO:0007669"/>
    <property type="project" value="TreeGrafter"/>
</dbReference>
<dbReference type="HOGENOM" id="CLU_093808_1_0_6"/>
<dbReference type="STRING" id="314278.NB231_06576"/>
<evidence type="ECO:0000313" key="4">
    <source>
        <dbReference type="Proteomes" id="UP000003374"/>
    </source>
</evidence>
<sequence>MNKWPEWASDEIVGELTALRESQRSVILATVGSAGYPEASYAPYVCDERDTFYILVSQLARHTRNLEVDRKASLLFIEPEGSARQIFARRRLTYRCEAEPIARDTPQWRAQLVAMQRCFGAVVGQLSQLSDFRLFRLVPLEGRYVRGFGQAFQWWRAEHAGWTPIGADDRR</sequence>
<keyword evidence="1" id="KW-0560">Oxidoreductase</keyword>
<dbReference type="eggNOG" id="COG0748">
    <property type="taxonomic scope" value="Bacteria"/>
</dbReference>
<proteinExistence type="predicted"/>
<evidence type="ECO:0000256" key="1">
    <source>
        <dbReference type="ARBA" id="ARBA00023002"/>
    </source>
</evidence>
<protein>
    <recommendedName>
        <fullName evidence="2">Pyridoxamine 5'-phosphate oxidase N-terminal domain-containing protein</fullName>
    </recommendedName>
</protein>
<dbReference type="AlphaFoldDB" id="A4BR32"/>
<dbReference type="InterPro" id="IPR014419">
    <property type="entry name" value="HutZ"/>
</dbReference>
<dbReference type="PANTHER" id="PTHR35176:SF6">
    <property type="entry name" value="HEME OXYGENASE HI_0854-RELATED"/>
    <property type="match status" value="1"/>
</dbReference>
<dbReference type="Pfam" id="PF01243">
    <property type="entry name" value="PNPOx_N"/>
    <property type="match status" value="1"/>
</dbReference>
<dbReference type="PANTHER" id="PTHR35176">
    <property type="entry name" value="HEME OXYGENASE HI_0854-RELATED"/>
    <property type="match status" value="1"/>
</dbReference>
<dbReference type="EMBL" id="AAOF01000005">
    <property type="protein sequence ID" value="EAR22032.1"/>
    <property type="molecule type" value="Genomic_DNA"/>
</dbReference>
<dbReference type="RefSeq" id="WP_005000691.1">
    <property type="nucleotide sequence ID" value="NZ_CH672427.1"/>
</dbReference>
<dbReference type="InterPro" id="IPR052019">
    <property type="entry name" value="F420H2_bilvrd_red/Heme_oxyg"/>
</dbReference>
<dbReference type="Proteomes" id="UP000003374">
    <property type="component" value="Unassembled WGS sequence"/>
</dbReference>
<gene>
    <name evidence="3" type="ORF">NB231_06576</name>
</gene>
<dbReference type="OrthoDB" id="9776211at2"/>
<name>A4BR32_9GAMM</name>
<dbReference type="SUPFAM" id="SSF50475">
    <property type="entry name" value="FMN-binding split barrel"/>
    <property type="match status" value="1"/>
</dbReference>
<organism evidence="3 4">
    <name type="scientific">Nitrococcus mobilis Nb-231</name>
    <dbReference type="NCBI Taxonomy" id="314278"/>
    <lineage>
        <taxon>Bacteria</taxon>
        <taxon>Pseudomonadati</taxon>
        <taxon>Pseudomonadota</taxon>
        <taxon>Gammaproteobacteria</taxon>
        <taxon>Chromatiales</taxon>
        <taxon>Ectothiorhodospiraceae</taxon>
        <taxon>Nitrococcus</taxon>
    </lineage>
</organism>
<dbReference type="GO" id="GO:0016627">
    <property type="term" value="F:oxidoreductase activity, acting on the CH-CH group of donors"/>
    <property type="evidence" value="ECO:0007669"/>
    <property type="project" value="TreeGrafter"/>
</dbReference>
<comment type="caution">
    <text evidence="3">The sequence shown here is derived from an EMBL/GenBank/DDBJ whole genome shotgun (WGS) entry which is preliminary data.</text>
</comment>
<dbReference type="InterPro" id="IPR012349">
    <property type="entry name" value="Split_barrel_FMN-bd"/>
</dbReference>
<accession>A4BR32</accession>